<dbReference type="PANTHER" id="PTHR30055:SF146">
    <property type="entry name" value="HTH-TYPE TRANSCRIPTIONAL DUAL REGULATOR CECR"/>
    <property type="match status" value="1"/>
</dbReference>
<evidence type="ECO:0000313" key="5">
    <source>
        <dbReference type="Proteomes" id="UP000031501"/>
    </source>
</evidence>
<dbReference type="PANTHER" id="PTHR30055">
    <property type="entry name" value="HTH-TYPE TRANSCRIPTIONAL REGULATOR RUTR"/>
    <property type="match status" value="1"/>
</dbReference>
<protein>
    <submittedName>
        <fullName evidence="4">TetR family transcriptional regulator</fullName>
    </submittedName>
</protein>
<dbReference type="EMBL" id="CP022433">
    <property type="protein sequence ID" value="ASN22788.1"/>
    <property type="molecule type" value="Genomic_DNA"/>
</dbReference>
<gene>
    <name evidence="4" type="ORF">LK07_00675</name>
</gene>
<dbReference type="GO" id="GO:0000976">
    <property type="term" value="F:transcription cis-regulatory region binding"/>
    <property type="evidence" value="ECO:0007669"/>
    <property type="project" value="TreeGrafter"/>
</dbReference>
<evidence type="ECO:0000256" key="2">
    <source>
        <dbReference type="PROSITE-ProRule" id="PRU00335"/>
    </source>
</evidence>
<dbReference type="InterPro" id="IPR050109">
    <property type="entry name" value="HTH-type_TetR-like_transc_reg"/>
</dbReference>
<dbReference type="Pfam" id="PF00440">
    <property type="entry name" value="TetR_N"/>
    <property type="match status" value="1"/>
</dbReference>
<sequence>MPSPLRWTERSCSILTMRTASEDLTTPAKIRDAAMALFAERGYAAASIRDIASAAGVSPSLIVHHFGTKARLRGAVDSRAVAVVMDVLDQAAGAAGASSADGATAAMAGMFATALRDEGMVVSYLRRMLIEGGGPAQALFGQLLVATEAELSALVERGIVRPTSDPRWRAAFLLVNDLAALVLDDLVTVALGESPLSEEGMRRWGHVLMQTYTEGVFVVPPGDTTPAGEV</sequence>
<dbReference type="PROSITE" id="PS50977">
    <property type="entry name" value="HTH_TETR_2"/>
    <property type="match status" value="1"/>
</dbReference>
<name>A0A221NSM8_9ACTN</name>
<dbReference type="Proteomes" id="UP000031501">
    <property type="component" value="Chromosome"/>
</dbReference>
<dbReference type="PRINTS" id="PR00455">
    <property type="entry name" value="HTHTETR"/>
</dbReference>
<dbReference type="InterPro" id="IPR001647">
    <property type="entry name" value="HTH_TetR"/>
</dbReference>
<dbReference type="SUPFAM" id="SSF46689">
    <property type="entry name" value="Homeodomain-like"/>
    <property type="match status" value="1"/>
</dbReference>
<dbReference type="GO" id="GO:0003700">
    <property type="term" value="F:DNA-binding transcription factor activity"/>
    <property type="evidence" value="ECO:0007669"/>
    <property type="project" value="TreeGrafter"/>
</dbReference>
<keyword evidence="1 2" id="KW-0238">DNA-binding</keyword>
<evidence type="ECO:0000256" key="1">
    <source>
        <dbReference type="ARBA" id="ARBA00023125"/>
    </source>
</evidence>
<feature type="domain" description="HTH tetR-type" evidence="3">
    <location>
        <begin position="24"/>
        <end position="84"/>
    </location>
</feature>
<proteinExistence type="predicted"/>
<organism evidence="4 5">
    <name type="scientific">Streptomyces pluripotens</name>
    <dbReference type="NCBI Taxonomy" id="1355015"/>
    <lineage>
        <taxon>Bacteria</taxon>
        <taxon>Bacillati</taxon>
        <taxon>Actinomycetota</taxon>
        <taxon>Actinomycetes</taxon>
        <taxon>Kitasatosporales</taxon>
        <taxon>Streptomycetaceae</taxon>
        <taxon>Streptomyces</taxon>
    </lineage>
</organism>
<dbReference type="AlphaFoldDB" id="A0A221NSM8"/>
<accession>A0A221NSM8</accession>
<evidence type="ECO:0000313" key="4">
    <source>
        <dbReference type="EMBL" id="ASN22788.1"/>
    </source>
</evidence>
<dbReference type="Gene3D" id="1.10.357.10">
    <property type="entry name" value="Tetracycline Repressor, domain 2"/>
    <property type="match status" value="1"/>
</dbReference>
<dbReference type="InterPro" id="IPR041484">
    <property type="entry name" value="TetR_C_25"/>
</dbReference>
<dbReference type="Pfam" id="PF17933">
    <property type="entry name" value="TetR_C_25"/>
    <property type="match status" value="1"/>
</dbReference>
<dbReference type="InterPro" id="IPR009057">
    <property type="entry name" value="Homeodomain-like_sf"/>
</dbReference>
<feature type="DNA-binding region" description="H-T-H motif" evidence="2">
    <location>
        <begin position="47"/>
        <end position="66"/>
    </location>
</feature>
<reference evidence="4 5" key="1">
    <citation type="submission" date="2017-07" db="EMBL/GenBank/DDBJ databases">
        <title>Genome sequence of Streptomyces pluripotens MUSC 137T.</title>
        <authorList>
            <person name="Ser H.-L."/>
            <person name="Lee L.-H."/>
        </authorList>
    </citation>
    <scope>NUCLEOTIDE SEQUENCE [LARGE SCALE GENOMIC DNA]</scope>
    <source>
        <strain evidence="4 5">MUSC 137</strain>
    </source>
</reference>
<keyword evidence="5" id="KW-1185">Reference proteome</keyword>
<evidence type="ECO:0000259" key="3">
    <source>
        <dbReference type="PROSITE" id="PS50977"/>
    </source>
</evidence>